<comment type="caution">
    <text evidence="9">The sequence shown here is derived from an EMBL/GenBank/DDBJ whole genome shotgun (WGS) entry which is preliminary data.</text>
</comment>
<keyword evidence="5" id="KW-0418">Kinase</keyword>
<dbReference type="SUPFAM" id="SSF55083">
    <property type="entry name" value="6-hydroxymethyl-7,8-dihydropterin pyrophosphokinase, HPPK"/>
    <property type="match status" value="1"/>
</dbReference>
<evidence type="ECO:0000313" key="10">
    <source>
        <dbReference type="Proteomes" id="UP000190683"/>
    </source>
</evidence>
<dbReference type="GO" id="GO:0046654">
    <property type="term" value="P:tetrahydrofolate biosynthetic process"/>
    <property type="evidence" value="ECO:0007669"/>
    <property type="project" value="UniProtKB-UniPathway"/>
</dbReference>
<evidence type="ECO:0000256" key="1">
    <source>
        <dbReference type="ARBA" id="ARBA00005051"/>
    </source>
</evidence>
<dbReference type="UniPathway" id="UPA00077">
    <property type="reaction ID" value="UER00155"/>
</dbReference>
<dbReference type="GO" id="GO:0005524">
    <property type="term" value="F:ATP binding"/>
    <property type="evidence" value="ECO:0007669"/>
    <property type="project" value="UniProtKB-KW"/>
</dbReference>
<keyword evidence="4" id="KW-0547">Nucleotide-binding</keyword>
<keyword evidence="6" id="KW-0067">ATP-binding</keyword>
<proteinExistence type="predicted"/>
<evidence type="ECO:0000259" key="8">
    <source>
        <dbReference type="Pfam" id="PF01288"/>
    </source>
</evidence>
<dbReference type="STRING" id="573983.B0681_01360"/>
<accession>A0A1T0CW14</accession>
<keyword evidence="10" id="KW-1185">Reference proteome</keyword>
<evidence type="ECO:0000256" key="4">
    <source>
        <dbReference type="ARBA" id="ARBA00022741"/>
    </source>
</evidence>
<feature type="domain" description="7,8-dihydro-6-hydroxymethylpterin-pyrophosphokinase" evidence="8">
    <location>
        <begin position="10"/>
        <end position="119"/>
    </location>
</feature>
<dbReference type="InterPro" id="IPR000550">
    <property type="entry name" value="Hppk"/>
</dbReference>
<evidence type="ECO:0000256" key="6">
    <source>
        <dbReference type="ARBA" id="ARBA00022840"/>
    </source>
</evidence>
<dbReference type="InterPro" id="IPR035907">
    <property type="entry name" value="Hppk_sf"/>
</dbReference>
<protein>
    <recommendedName>
        <fullName evidence="2">2-amino-4-hydroxy-6-hydroxymethyldihydropteridine diphosphokinase</fullName>
        <ecNumber evidence="2">2.7.6.3</ecNumber>
    </recommendedName>
</protein>
<comment type="pathway">
    <text evidence="1">Cofactor biosynthesis; tetrahydrofolate biosynthesis; 2-amino-4-hydroxy-6-hydroxymethyl-7,8-dihydropteridine diphosphate from 7,8-dihydroneopterin triphosphate: step 4/4.</text>
</comment>
<dbReference type="Gene3D" id="3.30.70.560">
    <property type="entry name" value="7,8-Dihydro-6-hydroxymethylpterin-pyrophosphokinase HPPK"/>
    <property type="match status" value="1"/>
</dbReference>
<name>A0A1T0CW14_9GAMM</name>
<evidence type="ECO:0000256" key="7">
    <source>
        <dbReference type="ARBA" id="ARBA00022909"/>
    </source>
</evidence>
<keyword evidence="7" id="KW-0289">Folate biosynthesis</keyword>
<evidence type="ECO:0000256" key="2">
    <source>
        <dbReference type="ARBA" id="ARBA00013253"/>
    </source>
</evidence>
<dbReference type="EC" id="2.7.6.3" evidence="2"/>
<organism evidence="9 10">
    <name type="scientific">Moraxella porci DSM 25326</name>
    <dbReference type="NCBI Taxonomy" id="573983"/>
    <lineage>
        <taxon>Bacteria</taxon>
        <taxon>Pseudomonadati</taxon>
        <taxon>Pseudomonadota</taxon>
        <taxon>Gammaproteobacteria</taxon>
        <taxon>Moraxellales</taxon>
        <taxon>Moraxellaceae</taxon>
        <taxon>Moraxella</taxon>
    </lineage>
</organism>
<evidence type="ECO:0000256" key="5">
    <source>
        <dbReference type="ARBA" id="ARBA00022777"/>
    </source>
</evidence>
<reference evidence="9 10" key="1">
    <citation type="submission" date="2017-02" db="EMBL/GenBank/DDBJ databases">
        <title>Draft genome sequence of Moraxella porci CCUG 54912T type strain.</title>
        <authorList>
            <person name="Salva-Serra F."/>
            <person name="Engstrom-Jakobsson H."/>
            <person name="Thorell K."/>
            <person name="Jaen-Luchoro D."/>
            <person name="Gonzales-Siles L."/>
            <person name="Karlsson R."/>
            <person name="Yazdan S."/>
            <person name="Boulund F."/>
            <person name="Johnning A."/>
            <person name="Engstrand L."/>
            <person name="Kristiansson E."/>
            <person name="Moore E."/>
        </authorList>
    </citation>
    <scope>NUCLEOTIDE SEQUENCE [LARGE SCALE GENOMIC DNA]</scope>
    <source>
        <strain evidence="9 10">CCUG 54912</strain>
    </source>
</reference>
<dbReference type="GO" id="GO:0046656">
    <property type="term" value="P:folic acid biosynthetic process"/>
    <property type="evidence" value="ECO:0007669"/>
    <property type="project" value="UniProtKB-KW"/>
</dbReference>
<dbReference type="GO" id="GO:0016301">
    <property type="term" value="F:kinase activity"/>
    <property type="evidence" value="ECO:0007669"/>
    <property type="project" value="UniProtKB-KW"/>
</dbReference>
<dbReference type="Pfam" id="PF01288">
    <property type="entry name" value="HPPK"/>
    <property type="match status" value="1"/>
</dbReference>
<dbReference type="AlphaFoldDB" id="A0A1T0CW14"/>
<gene>
    <name evidence="9" type="ORF">B0681_01360</name>
</gene>
<evidence type="ECO:0000256" key="3">
    <source>
        <dbReference type="ARBA" id="ARBA00022679"/>
    </source>
</evidence>
<dbReference type="EMBL" id="MUYV01000001">
    <property type="protein sequence ID" value="OOS26554.1"/>
    <property type="molecule type" value="Genomic_DNA"/>
</dbReference>
<keyword evidence="3" id="KW-0808">Transferase</keyword>
<dbReference type="Proteomes" id="UP000190683">
    <property type="component" value="Unassembled WGS sequence"/>
</dbReference>
<dbReference type="RefSeq" id="WP_078316945.1">
    <property type="nucleotide sequence ID" value="NZ_MUYV01000001.1"/>
</dbReference>
<dbReference type="GO" id="GO:0003848">
    <property type="term" value="F:2-amino-4-hydroxy-6-hydroxymethyldihydropteridine diphosphokinase activity"/>
    <property type="evidence" value="ECO:0007669"/>
    <property type="project" value="UniProtKB-EC"/>
</dbReference>
<sequence length="143" mass="15905">MTDGQVDHLVIALGSNHQADTAFACAVSKLQKFGEMRLSELVTGSDFTGRSQRVYHNAVAHIALTKSMQYTDIETTLKQIEQACGRDPTKKCAEYDYEVAMDLDILAVSIDGQWRMNPSRLPLKSHDMQGVRQVAAFLLDLTD</sequence>
<evidence type="ECO:0000313" key="9">
    <source>
        <dbReference type="EMBL" id="OOS26554.1"/>
    </source>
</evidence>